<gene>
    <name evidence="2" type="ORF">SAMN05216544_1378</name>
</gene>
<feature type="domain" description="Macro" evidence="1">
    <location>
        <begin position="146"/>
        <end position="363"/>
    </location>
</feature>
<dbReference type="RefSeq" id="WP_074521517.1">
    <property type="nucleotide sequence ID" value="NZ_FNHZ01000003.1"/>
</dbReference>
<sequence>MACLATLVKTIKPFCKNPNASDEDIFNDFISPLVNAGNIKNKNKEPLWLNKGRVSELLNQKKDVPKALRDALTQIDIDKKIELQFIDYIDDFLEETKIPALQDALFNLSHKTDCNRDIIYKDRDMLAKLLTQELRAAISENNKNDESPSIIWKRGKNRITVIEGDLFKFGFDNRGKDKNIVVIPVNTSFETHVTRKFEGEPKPIVSATSIHGQWLTRAEQSGLKDLDKRIQQSLDLDGITPSSTSKSDNTKPHCYPIGTIAVIEAKNCIYYLTAISQFNQNNNAQSSVEDIGNSVKELIKYHNTHGQGYSLYLPLLGTGLSRAGLSYQESYDIIKETLLSNIQLIQGFIFIVFPHDELAEIIL</sequence>
<dbReference type="Proteomes" id="UP000187651">
    <property type="component" value="Unassembled WGS sequence"/>
</dbReference>
<dbReference type="Gene3D" id="3.40.220.10">
    <property type="entry name" value="Leucine Aminopeptidase, subunit E, domain 1"/>
    <property type="match status" value="1"/>
</dbReference>
<protein>
    <recommendedName>
        <fullName evidence="1">Macro domain-containing protein</fullName>
    </recommendedName>
</protein>
<proteinExistence type="predicted"/>
<name>A0A1G9WY07_9FIRM</name>
<dbReference type="InterPro" id="IPR045535">
    <property type="entry name" value="ThsA_Macro"/>
</dbReference>
<dbReference type="Pfam" id="PF20016">
    <property type="entry name" value="ThsA_Macro"/>
    <property type="match status" value="1"/>
</dbReference>
<reference evidence="3" key="1">
    <citation type="submission" date="2016-10" db="EMBL/GenBank/DDBJ databases">
        <authorList>
            <person name="Varghese N."/>
            <person name="Submissions S."/>
        </authorList>
    </citation>
    <scope>NUCLEOTIDE SEQUENCE [LARGE SCALE GENOMIC DNA]</scope>
    <source>
        <strain evidence="3">M83</strain>
    </source>
</reference>
<keyword evidence="3" id="KW-1185">Reference proteome</keyword>
<evidence type="ECO:0000313" key="3">
    <source>
        <dbReference type="Proteomes" id="UP000187651"/>
    </source>
</evidence>
<organism evidence="2 3">
    <name type="scientific">Lachnospira pectinoschiza</name>
    <dbReference type="NCBI Taxonomy" id="28052"/>
    <lineage>
        <taxon>Bacteria</taxon>
        <taxon>Bacillati</taxon>
        <taxon>Bacillota</taxon>
        <taxon>Clostridia</taxon>
        <taxon>Lachnospirales</taxon>
        <taxon>Lachnospiraceae</taxon>
        <taxon>Lachnospira</taxon>
    </lineage>
</organism>
<accession>A0A1G9WY07</accession>
<dbReference type="EMBL" id="FNHZ01000003">
    <property type="protein sequence ID" value="SDM89056.1"/>
    <property type="molecule type" value="Genomic_DNA"/>
</dbReference>
<evidence type="ECO:0000259" key="1">
    <source>
        <dbReference type="PROSITE" id="PS51154"/>
    </source>
</evidence>
<dbReference type="PROSITE" id="PS51154">
    <property type="entry name" value="MACRO"/>
    <property type="match status" value="1"/>
</dbReference>
<evidence type="ECO:0000313" key="2">
    <source>
        <dbReference type="EMBL" id="SDM89056.1"/>
    </source>
</evidence>
<dbReference type="AlphaFoldDB" id="A0A1G9WY07"/>
<dbReference type="OrthoDB" id="2047964at2"/>
<dbReference type="InterPro" id="IPR002589">
    <property type="entry name" value="Macro_dom"/>
</dbReference>
<dbReference type="InterPro" id="IPR043472">
    <property type="entry name" value="Macro_dom-like"/>
</dbReference>